<sequence length="103" mass="12583">MECPNNEQIQSNNINQDKNRKSSFDNIEQRLLKLVQKSIKYIQEEQFHSDDNIFDFQLILIQFESFKNEFDSNKWITHFLPQDTYRQTYGFLLKQTIFCVIYF</sequence>
<dbReference type="InParanoid" id="A0A0V0QFL7"/>
<feature type="compositionally biased region" description="Low complexity" evidence="1">
    <location>
        <begin position="1"/>
        <end position="16"/>
    </location>
</feature>
<evidence type="ECO:0000313" key="2">
    <source>
        <dbReference type="EMBL" id="KRX00987.1"/>
    </source>
</evidence>
<protein>
    <submittedName>
        <fullName evidence="2">Uncharacterized protein</fullName>
    </submittedName>
</protein>
<organism evidence="2 3">
    <name type="scientific">Pseudocohnilembus persalinus</name>
    <name type="common">Ciliate</name>
    <dbReference type="NCBI Taxonomy" id="266149"/>
    <lineage>
        <taxon>Eukaryota</taxon>
        <taxon>Sar</taxon>
        <taxon>Alveolata</taxon>
        <taxon>Ciliophora</taxon>
        <taxon>Intramacronucleata</taxon>
        <taxon>Oligohymenophorea</taxon>
        <taxon>Scuticociliatia</taxon>
        <taxon>Philasterida</taxon>
        <taxon>Pseudocohnilembidae</taxon>
        <taxon>Pseudocohnilembus</taxon>
    </lineage>
</organism>
<evidence type="ECO:0000256" key="1">
    <source>
        <dbReference type="SAM" id="MobiDB-lite"/>
    </source>
</evidence>
<accession>A0A0V0QFL7</accession>
<feature type="region of interest" description="Disordered" evidence="1">
    <location>
        <begin position="1"/>
        <end position="22"/>
    </location>
</feature>
<reference evidence="2 3" key="1">
    <citation type="journal article" date="2015" name="Sci. Rep.">
        <title>Genome of the facultative scuticociliatosis pathogen Pseudocohnilembus persalinus provides insight into its virulence through horizontal gene transfer.</title>
        <authorList>
            <person name="Xiong J."/>
            <person name="Wang G."/>
            <person name="Cheng J."/>
            <person name="Tian M."/>
            <person name="Pan X."/>
            <person name="Warren A."/>
            <person name="Jiang C."/>
            <person name="Yuan D."/>
            <person name="Miao W."/>
        </authorList>
    </citation>
    <scope>NUCLEOTIDE SEQUENCE [LARGE SCALE GENOMIC DNA]</scope>
    <source>
        <strain evidence="2">36N120E</strain>
    </source>
</reference>
<dbReference type="AlphaFoldDB" id="A0A0V0QFL7"/>
<dbReference type="EMBL" id="LDAU01000180">
    <property type="protein sequence ID" value="KRX00987.1"/>
    <property type="molecule type" value="Genomic_DNA"/>
</dbReference>
<evidence type="ECO:0000313" key="3">
    <source>
        <dbReference type="Proteomes" id="UP000054937"/>
    </source>
</evidence>
<proteinExistence type="predicted"/>
<comment type="caution">
    <text evidence="2">The sequence shown here is derived from an EMBL/GenBank/DDBJ whole genome shotgun (WGS) entry which is preliminary data.</text>
</comment>
<dbReference type="Proteomes" id="UP000054937">
    <property type="component" value="Unassembled WGS sequence"/>
</dbReference>
<name>A0A0V0QFL7_PSEPJ</name>
<keyword evidence="3" id="KW-1185">Reference proteome</keyword>
<gene>
    <name evidence="2" type="ORF">PPERSA_09593</name>
</gene>